<evidence type="ECO:0000313" key="3">
    <source>
        <dbReference type="Proteomes" id="UP000027730"/>
    </source>
</evidence>
<dbReference type="InterPro" id="IPR000073">
    <property type="entry name" value="AB_hydrolase_1"/>
</dbReference>
<protein>
    <submittedName>
        <fullName evidence="2">Alpha/beta-hydrolase</fullName>
    </submittedName>
</protein>
<accession>A0A074WN12</accession>
<dbReference type="PANTHER" id="PTHR43433">
    <property type="entry name" value="HYDROLASE, ALPHA/BETA FOLD FAMILY PROTEIN"/>
    <property type="match status" value="1"/>
</dbReference>
<dbReference type="InterPro" id="IPR050471">
    <property type="entry name" value="AB_hydrolase"/>
</dbReference>
<organism evidence="2 3">
    <name type="scientific">Aureobasidium namibiae CBS 147.97</name>
    <dbReference type="NCBI Taxonomy" id="1043004"/>
    <lineage>
        <taxon>Eukaryota</taxon>
        <taxon>Fungi</taxon>
        <taxon>Dikarya</taxon>
        <taxon>Ascomycota</taxon>
        <taxon>Pezizomycotina</taxon>
        <taxon>Dothideomycetes</taxon>
        <taxon>Dothideomycetidae</taxon>
        <taxon>Dothideales</taxon>
        <taxon>Saccotheciaceae</taxon>
        <taxon>Aureobasidium</taxon>
    </lineage>
</organism>
<dbReference type="PANTHER" id="PTHR43433:SF10">
    <property type="entry name" value="AB HYDROLASE-1 DOMAIN-CONTAINING PROTEIN"/>
    <property type="match status" value="1"/>
</dbReference>
<gene>
    <name evidence="2" type="ORF">M436DRAFT_16680</name>
</gene>
<dbReference type="PRINTS" id="PR00111">
    <property type="entry name" value="ABHYDROLASE"/>
</dbReference>
<dbReference type="InterPro" id="IPR029058">
    <property type="entry name" value="AB_hydrolase_fold"/>
</dbReference>
<reference evidence="2 3" key="1">
    <citation type="journal article" date="2014" name="BMC Genomics">
        <title>Genome sequencing of four Aureobasidium pullulans varieties: biotechnological potential, stress tolerance, and description of new species.</title>
        <authorList>
            <person name="Gostin Ar C."/>
            <person name="Ohm R.A."/>
            <person name="Kogej T."/>
            <person name="Sonjak S."/>
            <person name="Turk M."/>
            <person name="Zajc J."/>
            <person name="Zalar P."/>
            <person name="Grube M."/>
            <person name="Sun H."/>
            <person name="Han J."/>
            <person name="Sharma A."/>
            <person name="Chiniquy J."/>
            <person name="Ngan C.Y."/>
            <person name="Lipzen A."/>
            <person name="Barry K."/>
            <person name="Grigoriev I.V."/>
            <person name="Gunde-Cimerman N."/>
        </authorList>
    </citation>
    <scope>NUCLEOTIDE SEQUENCE [LARGE SCALE GENOMIC DNA]</scope>
    <source>
        <strain evidence="2 3">CBS 147.97</strain>
    </source>
</reference>
<keyword evidence="2" id="KW-0378">Hydrolase</keyword>
<evidence type="ECO:0000259" key="1">
    <source>
        <dbReference type="Pfam" id="PF12697"/>
    </source>
</evidence>
<proteinExistence type="predicted"/>
<feature type="non-terminal residue" evidence="2">
    <location>
        <position position="302"/>
    </location>
</feature>
<dbReference type="AlphaFoldDB" id="A0A074WN12"/>
<dbReference type="SUPFAM" id="SSF53474">
    <property type="entry name" value="alpha/beta-Hydrolases"/>
    <property type="match status" value="1"/>
</dbReference>
<dbReference type="Pfam" id="PF12697">
    <property type="entry name" value="Abhydrolase_6"/>
    <property type="match status" value="1"/>
</dbReference>
<sequence>QKSLTDEQQKRLPYAPDALEGARDVATPFGSIRVYEWGPAEGKKVLLVHGISTPCIALGGLAEELAQKGCRVMLFDLFGRGFSSTPDPASQPQDIQLFTTQILLVLSSSPLSWTGDGNRFALIGYSLGGGIAASFTSYFPNIVESLVLIAPAGLMRSTRIHWTSKFLYGGFLPRKLVEYLISARRPSVSIANVVAWQLHHHAGFVSSFVSSIQHAPISAQHDIWRRIASCQNSVIPSTQRLLEGKVLLLLAKDDNVVIADEMSQDAQSALGSDAVDIRVMDGGHELPVTDAELVAQTILDFW</sequence>
<dbReference type="Proteomes" id="UP000027730">
    <property type="component" value="Unassembled WGS sequence"/>
</dbReference>
<dbReference type="EMBL" id="KL584707">
    <property type="protein sequence ID" value="KEQ74490.1"/>
    <property type="molecule type" value="Genomic_DNA"/>
</dbReference>
<dbReference type="RefSeq" id="XP_013428357.1">
    <property type="nucleotide sequence ID" value="XM_013572903.1"/>
</dbReference>
<dbReference type="GO" id="GO:0016787">
    <property type="term" value="F:hydrolase activity"/>
    <property type="evidence" value="ECO:0007669"/>
    <property type="project" value="UniProtKB-KW"/>
</dbReference>
<name>A0A074WN12_9PEZI</name>
<dbReference type="STRING" id="1043004.A0A074WN12"/>
<feature type="domain" description="AB hydrolase-1" evidence="1">
    <location>
        <begin position="45"/>
        <end position="296"/>
    </location>
</feature>
<feature type="non-terminal residue" evidence="2">
    <location>
        <position position="1"/>
    </location>
</feature>
<dbReference type="Gene3D" id="3.40.50.1820">
    <property type="entry name" value="alpha/beta hydrolase"/>
    <property type="match status" value="1"/>
</dbReference>
<dbReference type="HOGENOM" id="CLU_020336_11_1_1"/>
<dbReference type="OrthoDB" id="408373at2759"/>
<evidence type="ECO:0000313" key="2">
    <source>
        <dbReference type="EMBL" id="KEQ74490.1"/>
    </source>
</evidence>
<keyword evidence="3" id="KW-1185">Reference proteome</keyword>
<dbReference type="GeneID" id="25407920"/>